<name>A0A7Y6NTG5_9BURK</name>
<dbReference type="Proteomes" id="UP000529637">
    <property type="component" value="Unassembled WGS sequence"/>
</dbReference>
<comment type="caution">
    <text evidence="2">The sequence shown here is derived from an EMBL/GenBank/DDBJ whole genome shotgun (WGS) entry which is preliminary data.</text>
</comment>
<dbReference type="EMBL" id="JABWMJ010000024">
    <property type="protein sequence ID" value="NUZ09025.1"/>
    <property type="molecule type" value="Genomic_DNA"/>
</dbReference>
<organism evidence="2 3">
    <name type="scientific">Piscinibacter koreensis</name>
    <dbReference type="NCBI Taxonomy" id="2742824"/>
    <lineage>
        <taxon>Bacteria</taxon>
        <taxon>Pseudomonadati</taxon>
        <taxon>Pseudomonadota</taxon>
        <taxon>Betaproteobacteria</taxon>
        <taxon>Burkholderiales</taxon>
        <taxon>Sphaerotilaceae</taxon>
        <taxon>Piscinibacter</taxon>
    </lineage>
</organism>
<evidence type="ECO:0000313" key="2">
    <source>
        <dbReference type="EMBL" id="NUZ09025.1"/>
    </source>
</evidence>
<evidence type="ECO:0000313" key="3">
    <source>
        <dbReference type="Proteomes" id="UP000529637"/>
    </source>
</evidence>
<dbReference type="AlphaFoldDB" id="A0A7Y6NTG5"/>
<feature type="region of interest" description="Disordered" evidence="1">
    <location>
        <begin position="410"/>
        <end position="436"/>
    </location>
</feature>
<keyword evidence="3" id="KW-1185">Reference proteome</keyword>
<proteinExistence type="predicted"/>
<gene>
    <name evidence="2" type="ORF">HQN59_25110</name>
</gene>
<dbReference type="RefSeq" id="WP_176071881.1">
    <property type="nucleotide sequence ID" value="NZ_JABWMJ010000024.1"/>
</dbReference>
<reference evidence="2 3" key="1">
    <citation type="submission" date="2020-06" db="EMBL/GenBank/DDBJ databases">
        <title>Schlegella sp. ID0723 isolated from air conditioner.</title>
        <authorList>
            <person name="Kim D.Y."/>
            <person name="Kim D.-U."/>
        </authorList>
    </citation>
    <scope>NUCLEOTIDE SEQUENCE [LARGE SCALE GENOMIC DNA]</scope>
    <source>
        <strain evidence="2 3">ID0723</strain>
    </source>
</reference>
<dbReference type="InterPro" id="IPR009553">
    <property type="entry name" value="DUF1173"/>
</dbReference>
<accession>A0A7Y6NTG5</accession>
<protein>
    <submittedName>
        <fullName evidence="2">DUF1173 domain-containing protein</fullName>
    </submittedName>
</protein>
<dbReference type="Pfam" id="PF06666">
    <property type="entry name" value="DUF1173"/>
    <property type="match status" value="1"/>
</dbReference>
<sequence length="436" mass="47910">MESGKSSGVDGQRFAIGGRVVDADDPQLQDLLAQAYEAPGRPRCLCVAGGVEMYVAFHRHFQIKRMPETGDRHHPACPSYEPGPAMSGLGELVGEAVVQLDPARVELHVDFPWARVPGRPGMGREPAEPSEVGRTRRRMSLRALMHFLFERAGFNHWSPAMAGKRNQAVLHKYLMQAAEAIQVKGEPLSRRLYVPEAFSETAKAEQAERRRARLSVLQPHDGRQPLAVVLGEFKGWESAPAGARIWIRHMPDAPLLADARTWARVQRGFAPLFEALDSDGGRGLRLMLAALIRARREHTYEIDLASLMLTSEEWIPLEGVHEAPLVRALVAQGRRFIKPLRYDARSVAGFANAILLDVGAEPVDLHVVSGFMGEAEQGAKRRAFESARARSWLWLPGEAMPVLPNPSPRLTAGAAACRPHAGPTTVRPNPAGRGPD</sequence>
<evidence type="ECO:0000256" key="1">
    <source>
        <dbReference type="SAM" id="MobiDB-lite"/>
    </source>
</evidence>